<evidence type="ECO:0000313" key="8">
    <source>
        <dbReference type="Proteomes" id="UP000823937"/>
    </source>
</evidence>
<evidence type="ECO:0000313" key="7">
    <source>
        <dbReference type="EMBL" id="HIV75333.1"/>
    </source>
</evidence>
<organism evidence="7 8">
    <name type="scientific">Candidatus Pseudogracilibacillus intestinigallinarum</name>
    <dbReference type="NCBI Taxonomy" id="2838742"/>
    <lineage>
        <taxon>Bacteria</taxon>
        <taxon>Bacillati</taxon>
        <taxon>Bacillota</taxon>
        <taxon>Bacilli</taxon>
        <taxon>Bacillales</taxon>
        <taxon>Bacillaceae</taxon>
        <taxon>Pseudogracilibacillus</taxon>
    </lineage>
</organism>
<gene>
    <name evidence="7" type="ORF">H9895_09665</name>
</gene>
<keyword evidence="4 5" id="KW-0472">Membrane</keyword>
<keyword evidence="5" id="KW-1003">Cell membrane</keyword>
<proteinExistence type="inferred from homology"/>
<dbReference type="PANTHER" id="PTHR43027">
    <property type="entry name" value="DOXORUBICIN RESISTANCE ABC TRANSPORTER PERMEASE PROTEIN DRRC-RELATED"/>
    <property type="match status" value="1"/>
</dbReference>
<reference evidence="7" key="1">
    <citation type="journal article" date="2021" name="PeerJ">
        <title>Extensive microbial diversity within the chicken gut microbiome revealed by metagenomics and culture.</title>
        <authorList>
            <person name="Gilroy R."/>
            <person name="Ravi A."/>
            <person name="Getino M."/>
            <person name="Pursley I."/>
            <person name="Horton D.L."/>
            <person name="Alikhan N.F."/>
            <person name="Baker D."/>
            <person name="Gharbi K."/>
            <person name="Hall N."/>
            <person name="Watson M."/>
            <person name="Adriaenssens E.M."/>
            <person name="Foster-Nyarko E."/>
            <person name="Jarju S."/>
            <person name="Secka A."/>
            <person name="Antonio M."/>
            <person name="Oren A."/>
            <person name="Chaudhuri R.R."/>
            <person name="La Ragione R."/>
            <person name="Hildebrand F."/>
            <person name="Pallen M.J."/>
        </authorList>
    </citation>
    <scope>NUCLEOTIDE SEQUENCE</scope>
    <source>
        <strain evidence="7">CHK169-2315</strain>
    </source>
</reference>
<feature type="transmembrane region" description="Helical" evidence="5">
    <location>
        <begin position="217"/>
        <end position="237"/>
    </location>
</feature>
<dbReference type="PROSITE" id="PS51012">
    <property type="entry name" value="ABC_TM2"/>
    <property type="match status" value="1"/>
</dbReference>
<name>A0A9D1PML8_9BACI</name>
<evidence type="ECO:0000256" key="2">
    <source>
        <dbReference type="ARBA" id="ARBA00022692"/>
    </source>
</evidence>
<evidence type="ECO:0000256" key="4">
    <source>
        <dbReference type="ARBA" id="ARBA00023136"/>
    </source>
</evidence>
<dbReference type="InterPro" id="IPR013525">
    <property type="entry name" value="ABC2_TM"/>
</dbReference>
<dbReference type="Pfam" id="PF01061">
    <property type="entry name" value="ABC2_membrane"/>
    <property type="match status" value="1"/>
</dbReference>
<keyword evidence="5" id="KW-0813">Transport</keyword>
<protein>
    <recommendedName>
        <fullName evidence="5">Transport permease protein</fullName>
    </recommendedName>
</protein>
<comment type="subcellular location">
    <subcellularLocation>
        <location evidence="5">Cell membrane</location>
        <topology evidence="5">Multi-pass membrane protein</topology>
    </subcellularLocation>
    <subcellularLocation>
        <location evidence="1">Membrane</location>
        <topology evidence="1">Multi-pass membrane protein</topology>
    </subcellularLocation>
</comment>
<comment type="similarity">
    <text evidence="5">Belongs to the ABC-2 integral membrane protein family.</text>
</comment>
<dbReference type="GO" id="GO:0140359">
    <property type="term" value="F:ABC-type transporter activity"/>
    <property type="evidence" value="ECO:0007669"/>
    <property type="project" value="InterPro"/>
</dbReference>
<keyword evidence="2 5" id="KW-0812">Transmembrane</keyword>
<dbReference type="PANTHER" id="PTHR43027:SF1">
    <property type="entry name" value="DOXORUBICIN RESISTANCE ABC TRANSPORTER PERMEASE PROTEIN DRRC-RELATED"/>
    <property type="match status" value="1"/>
</dbReference>
<reference evidence="7" key="2">
    <citation type="submission" date="2021-04" db="EMBL/GenBank/DDBJ databases">
        <authorList>
            <person name="Gilroy R."/>
        </authorList>
    </citation>
    <scope>NUCLEOTIDE SEQUENCE</scope>
    <source>
        <strain evidence="7">CHK169-2315</strain>
    </source>
</reference>
<evidence type="ECO:0000256" key="5">
    <source>
        <dbReference type="RuleBase" id="RU361157"/>
    </source>
</evidence>
<feature type="domain" description="ABC transmembrane type-2" evidence="6">
    <location>
        <begin position="17"/>
        <end position="242"/>
    </location>
</feature>
<evidence type="ECO:0000256" key="3">
    <source>
        <dbReference type="ARBA" id="ARBA00022989"/>
    </source>
</evidence>
<dbReference type="InterPro" id="IPR052902">
    <property type="entry name" value="ABC-2_transporter"/>
</dbReference>
<dbReference type="InterPro" id="IPR000412">
    <property type="entry name" value="ABC_2_transport"/>
</dbReference>
<dbReference type="AlphaFoldDB" id="A0A9D1PML8"/>
<evidence type="ECO:0000256" key="1">
    <source>
        <dbReference type="ARBA" id="ARBA00004141"/>
    </source>
</evidence>
<dbReference type="PIRSF" id="PIRSF006648">
    <property type="entry name" value="DrrB"/>
    <property type="match status" value="1"/>
</dbReference>
<comment type="caution">
    <text evidence="7">The sequence shown here is derived from an EMBL/GenBank/DDBJ whole genome shotgun (WGS) entry which is preliminary data.</text>
</comment>
<feature type="transmembrane region" description="Helical" evidence="5">
    <location>
        <begin position="161"/>
        <end position="181"/>
    </location>
</feature>
<sequence>MKAIMQTEGIKHLQDRGMIFWAVILPILFTVLFISLFTSGIEESMKEEVIISIVPGYVVMFIFFIMISMVTTFIKDKEGGMVARIASTPISSIAFLLGKWMPFIFIVFIQIAILFTFGKIVYHIPLGNPLYIVIISLFITFAVTGLGLALALFVRSENMGIACTQIIALGGAMLGGLWMPIDTMPSIVQTIAKVTPQYWAHQAYQGAMTDTLSGGDLLLSLFILFLYGSIGCLLAYIRYPRFLNEAKH</sequence>
<dbReference type="GO" id="GO:0043190">
    <property type="term" value="C:ATP-binding cassette (ABC) transporter complex"/>
    <property type="evidence" value="ECO:0007669"/>
    <property type="project" value="InterPro"/>
</dbReference>
<accession>A0A9D1PML8</accession>
<evidence type="ECO:0000259" key="6">
    <source>
        <dbReference type="PROSITE" id="PS51012"/>
    </source>
</evidence>
<feature type="transmembrane region" description="Helical" evidence="5">
    <location>
        <begin position="130"/>
        <end position="154"/>
    </location>
</feature>
<dbReference type="Proteomes" id="UP000823937">
    <property type="component" value="Unassembled WGS sequence"/>
</dbReference>
<feature type="transmembrane region" description="Helical" evidence="5">
    <location>
        <begin position="20"/>
        <end position="37"/>
    </location>
</feature>
<keyword evidence="3 5" id="KW-1133">Transmembrane helix</keyword>
<feature type="transmembrane region" description="Helical" evidence="5">
    <location>
        <begin position="49"/>
        <end position="74"/>
    </location>
</feature>
<dbReference type="EMBL" id="DXHX01000133">
    <property type="protein sequence ID" value="HIV75333.1"/>
    <property type="molecule type" value="Genomic_DNA"/>
</dbReference>
<dbReference type="InterPro" id="IPR047817">
    <property type="entry name" value="ABC2_TM_bact-type"/>
</dbReference>
<feature type="transmembrane region" description="Helical" evidence="5">
    <location>
        <begin position="95"/>
        <end position="118"/>
    </location>
</feature>